<proteinExistence type="predicted"/>
<dbReference type="EMBL" id="BTSX01000002">
    <property type="protein sequence ID" value="GMS87028.1"/>
    <property type="molecule type" value="Genomic_DNA"/>
</dbReference>
<keyword evidence="2" id="KW-1185">Reference proteome</keyword>
<organism evidence="1 2">
    <name type="scientific">Pristionchus entomophagus</name>
    <dbReference type="NCBI Taxonomy" id="358040"/>
    <lineage>
        <taxon>Eukaryota</taxon>
        <taxon>Metazoa</taxon>
        <taxon>Ecdysozoa</taxon>
        <taxon>Nematoda</taxon>
        <taxon>Chromadorea</taxon>
        <taxon>Rhabditida</taxon>
        <taxon>Rhabditina</taxon>
        <taxon>Diplogasteromorpha</taxon>
        <taxon>Diplogasteroidea</taxon>
        <taxon>Neodiplogasteridae</taxon>
        <taxon>Pristionchus</taxon>
    </lineage>
</organism>
<name>A0AAV5T2F3_9BILA</name>
<evidence type="ECO:0000313" key="1">
    <source>
        <dbReference type="EMBL" id="GMS87028.1"/>
    </source>
</evidence>
<dbReference type="AlphaFoldDB" id="A0AAV5T2F3"/>
<reference evidence="1" key="1">
    <citation type="submission" date="2023-10" db="EMBL/GenBank/DDBJ databases">
        <title>Genome assembly of Pristionchus species.</title>
        <authorList>
            <person name="Yoshida K."/>
            <person name="Sommer R.J."/>
        </authorList>
    </citation>
    <scope>NUCLEOTIDE SEQUENCE</scope>
    <source>
        <strain evidence="1">RS0144</strain>
    </source>
</reference>
<comment type="caution">
    <text evidence="1">The sequence shown here is derived from an EMBL/GenBank/DDBJ whole genome shotgun (WGS) entry which is preliminary data.</text>
</comment>
<dbReference type="Proteomes" id="UP001432027">
    <property type="component" value="Unassembled WGS sequence"/>
</dbReference>
<accession>A0AAV5T2F3</accession>
<evidence type="ECO:0000313" key="2">
    <source>
        <dbReference type="Proteomes" id="UP001432027"/>
    </source>
</evidence>
<sequence length="104" mass="11314">LVLLHVSGLDDEPLLQTHHEVCVLISQRVSNGSSEVVGTNLTRLSCDVSEYGEGLCDLDAINLKHGKTAEGGMRLDICHLVHLYPSVLIFNVGNCEHHADRLAT</sequence>
<protein>
    <submittedName>
        <fullName evidence="1">Uncharacterized protein</fullName>
    </submittedName>
</protein>
<gene>
    <name evidence="1" type="ORF">PENTCL1PPCAC_9203</name>
</gene>
<feature type="non-terminal residue" evidence="1">
    <location>
        <position position="1"/>
    </location>
</feature>
<feature type="non-terminal residue" evidence="1">
    <location>
        <position position="104"/>
    </location>
</feature>